<sequence length="125" mass="15110">MFKEYHDILENLRTTFMEKWKTKVDENAKLEDFERFRTLGTGAFGRVILVKYKPTSSYYAMKILDKAKLVKMKQVDHTRNEKRILQCISFPFMVFMEFFFKARIKNRSNDTTDTLNLYLSIHRVY</sequence>
<evidence type="ECO:0000313" key="11">
    <source>
        <dbReference type="EMBL" id="KMQ96533.1"/>
    </source>
</evidence>
<dbReference type="EC" id="2.7.11.11" evidence="1"/>
<dbReference type="GO" id="GO:0005952">
    <property type="term" value="C:cAMP-dependent protein kinase complex"/>
    <property type="evidence" value="ECO:0007669"/>
    <property type="project" value="TreeGrafter"/>
</dbReference>
<keyword evidence="5 11" id="KW-0418">Kinase</keyword>
<evidence type="ECO:0000256" key="1">
    <source>
        <dbReference type="ARBA" id="ARBA00012444"/>
    </source>
</evidence>
<dbReference type="PaxDb" id="67767-A0A0J7L1P9"/>
<evidence type="ECO:0000256" key="2">
    <source>
        <dbReference type="ARBA" id="ARBA00022527"/>
    </source>
</evidence>
<gene>
    <name evidence="11" type="ORF">RF55_3173</name>
</gene>
<dbReference type="Gene3D" id="3.30.200.20">
    <property type="entry name" value="Phosphorylase Kinase, domain 1"/>
    <property type="match status" value="1"/>
</dbReference>
<dbReference type="InterPro" id="IPR000719">
    <property type="entry name" value="Prot_kinase_dom"/>
</dbReference>
<dbReference type="AlphaFoldDB" id="A0A0J7L1P9"/>
<evidence type="ECO:0000259" key="10">
    <source>
        <dbReference type="PROSITE" id="PS50011"/>
    </source>
</evidence>
<organism evidence="11 12">
    <name type="scientific">Lasius niger</name>
    <name type="common">Black garden ant</name>
    <dbReference type="NCBI Taxonomy" id="67767"/>
    <lineage>
        <taxon>Eukaryota</taxon>
        <taxon>Metazoa</taxon>
        <taxon>Ecdysozoa</taxon>
        <taxon>Arthropoda</taxon>
        <taxon>Hexapoda</taxon>
        <taxon>Insecta</taxon>
        <taxon>Pterygota</taxon>
        <taxon>Neoptera</taxon>
        <taxon>Endopterygota</taxon>
        <taxon>Hymenoptera</taxon>
        <taxon>Apocrita</taxon>
        <taxon>Aculeata</taxon>
        <taxon>Formicoidea</taxon>
        <taxon>Formicidae</taxon>
        <taxon>Formicinae</taxon>
        <taxon>Lasius</taxon>
        <taxon>Lasius</taxon>
    </lineage>
</organism>
<dbReference type="InterPro" id="IPR017441">
    <property type="entry name" value="Protein_kinase_ATP_BS"/>
</dbReference>
<dbReference type="PANTHER" id="PTHR24353:SF153">
    <property type="entry name" value="CAMP-DEPENDENT PROTEIN KINASE CATALYTIC SUBUNIT 1"/>
    <property type="match status" value="1"/>
</dbReference>
<dbReference type="GO" id="GO:0005829">
    <property type="term" value="C:cytosol"/>
    <property type="evidence" value="ECO:0007669"/>
    <property type="project" value="TreeGrafter"/>
</dbReference>
<evidence type="ECO:0000256" key="7">
    <source>
        <dbReference type="ARBA" id="ARBA00047292"/>
    </source>
</evidence>
<proteinExistence type="predicted"/>
<reference evidence="11 12" key="1">
    <citation type="submission" date="2015-04" db="EMBL/GenBank/DDBJ databases">
        <title>Lasius niger genome sequencing.</title>
        <authorList>
            <person name="Konorov E.A."/>
            <person name="Nikitin M.A."/>
            <person name="Kirill M.V."/>
            <person name="Chang P."/>
        </authorList>
    </citation>
    <scope>NUCLEOTIDE SEQUENCE [LARGE SCALE GENOMIC DNA]</scope>
    <source>
        <tissue evidence="11">Whole</tissue>
    </source>
</reference>
<dbReference type="PROSITE" id="PS00107">
    <property type="entry name" value="PROTEIN_KINASE_ATP"/>
    <property type="match status" value="1"/>
</dbReference>
<evidence type="ECO:0000256" key="6">
    <source>
        <dbReference type="ARBA" id="ARBA00022840"/>
    </source>
</evidence>
<keyword evidence="4 9" id="KW-0547">Nucleotide-binding</keyword>
<feature type="binding site" evidence="9">
    <location>
        <position position="62"/>
    </location>
    <ligand>
        <name>ATP</name>
        <dbReference type="ChEBI" id="CHEBI:30616"/>
    </ligand>
</feature>
<evidence type="ECO:0000256" key="9">
    <source>
        <dbReference type="PROSITE-ProRule" id="PRU10141"/>
    </source>
</evidence>
<keyword evidence="3" id="KW-0808">Transferase</keyword>
<comment type="catalytic activity">
    <reaction evidence="8">
        <text>L-seryl-[protein] + ATP = O-phospho-L-seryl-[protein] + ADP + H(+)</text>
        <dbReference type="Rhea" id="RHEA:17989"/>
        <dbReference type="Rhea" id="RHEA-COMP:9863"/>
        <dbReference type="Rhea" id="RHEA-COMP:11604"/>
        <dbReference type="ChEBI" id="CHEBI:15378"/>
        <dbReference type="ChEBI" id="CHEBI:29999"/>
        <dbReference type="ChEBI" id="CHEBI:30616"/>
        <dbReference type="ChEBI" id="CHEBI:83421"/>
        <dbReference type="ChEBI" id="CHEBI:456216"/>
        <dbReference type="EC" id="2.7.11.11"/>
    </reaction>
</comment>
<dbReference type="OrthoDB" id="63267at2759"/>
<evidence type="ECO:0000256" key="3">
    <source>
        <dbReference type="ARBA" id="ARBA00022679"/>
    </source>
</evidence>
<keyword evidence="2" id="KW-0723">Serine/threonine-protein kinase</keyword>
<dbReference type="PROSITE" id="PS50011">
    <property type="entry name" value="PROTEIN_KINASE_DOM"/>
    <property type="match status" value="1"/>
</dbReference>
<dbReference type="GO" id="GO:0005634">
    <property type="term" value="C:nucleus"/>
    <property type="evidence" value="ECO:0007669"/>
    <property type="project" value="TreeGrafter"/>
</dbReference>
<dbReference type="GO" id="GO:0004691">
    <property type="term" value="F:cAMP-dependent protein kinase activity"/>
    <property type="evidence" value="ECO:0007669"/>
    <property type="project" value="UniProtKB-EC"/>
</dbReference>
<protein>
    <recommendedName>
        <fullName evidence="1">cAMP-dependent protein kinase</fullName>
        <ecNumber evidence="1">2.7.11.11</ecNumber>
    </recommendedName>
</protein>
<dbReference type="STRING" id="67767.A0A0J7L1P9"/>
<name>A0A0J7L1P9_LASNI</name>
<dbReference type="SUPFAM" id="SSF56112">
    <property type="entry name" value="Protein kinase-like (PK-like)"/>
    <property type="match status" value="1"/>
</dbReference>
<dbReference type="InterPro" id="IPR011009">
    <property type="entry name" value="Kinase-like_dom_sf"/>
</dbReference>
<dbReference type="Proteomes" id="UP000036403">
    <property type="component" value="Unassembled WGS sequence"/>
</dbReference>
<evidence type="ECO:0000256" key="5">
    <source>
        <dbReference type="ARBA" id="ARBA00022777"/>
    </source>
</evidence>
<dbReference type="GO" id="GO:0005524">
    <property type="term" value="F:ATP binding"/>
    <property type="evidence" value="ECO:0007669"/>
    <property type="project" value="UniProtKB-UniRule"/>
</dbReference>
<comment type="catalytic activity">
    <reaction evidence="7">
        <text>L-threonyl-[protein] + ATP = O-phospho-L-threonyl-[protein] + ADP + H(+)</text>
        <dbReference type="Rhea" id="RHEA:46608"/>
        <dbReference type="Rhea" id="RHEA-COMP:11060"/>
        <dbReference type="Rhea" id="RHEA-COMP:11605"/>
        <dbReference type="ChEBI" id="CHEBI:15378"/>
        <dbReference type="ChEBI" id="CHEBI:30013"/>
        <dbReference type="ChEBI" id="CHEBI:30616"/>
        <dbReference type="ChEBI" id="CHEBI:61977"/>
        <dbReference type="ChEBI" id="CHEBI:456216"/>
        <dbReference type="EC" id="2.7.11.11"/>
    </reaction>
</comment>
<feature type="domain" description="Protein kinase" evidence="10">
    <location>
        <begin position="33"/>
        <end position="125"/>
    </location>
</feature>
<dbReference type="Pfam" id="PF00069">
    <property type="entry name" value="Pkinase"/>
    <property type="match status" value="1"/>
</dbReference>
<evidence type="ECO:0000313" key="12">
    <source>
        <dbReference type="Proteomes" id="UP000036403"/>
    </source>
</evidence>
<keyword evidence="12" id="KW-1185">Reference proteome</keyword>
<evidence type="ECO:0000256" key="8">
    <source>
        <dbReference type="ARBA" id="ARBA00047454"/>
    </source>
</evidence>
<dbReference type="EMBL" id="LBMM01001311">
    <property type="protein sequence ID" value="KMQ96533.1"/>
    <property type="molecule type" value="Genomic_DNA"/>
</dbReference>
<dbReference type="PANTHER" id="PTHR24353">
    <property type="entry name" value="CYCLIC NUCLEOTIDE-DEPENDENT PROTEIN KINASE"/>
    <property type="match status" value="1"/>
</dbReference>
<evidence type="ECO:0000256" key="4">
    <source>
        <dbReference type="ARBA" id="ARBA00022741"/>
    </source>
</evidence>
<accession>A0A0J7L1P9</accession>
<comment type="caution">
    <text evidence="11">The sequence shown here is derived from an EMBL/GenBank/DDBJ whole genome shotgun (WGS) entry which is preliminary data.</text>
</comment>
<keyword evidence="6 9" id="KW-0067">ATP-binding</keyword>